<dbReference type="KEGG" id="ath:AT2G41280"/>
<evidence type="ECO:0000313" key="4">
    <source>
        <dbReference type="EMBL" id="OAP11415.1"/>
    </source>
</evidence>
<feature type="chain" id="PRO_5038213965" evidence="1">
    <location>
        <begin position="20"/>
        <end position="107"/>
    </location>
</feature>
<evidence type="ECO:0000313" key="8">
    <source>
        <dbReference type="Proteomes" id="UP000434276"/>
    </source>
</evidence>
<proteinExistence type="predicted"/>
<dbReference type="EMBL" id="LUHQ01000002">
    <property type="protein sequence ID" value="OAP11415.1"/>
    <property type="molecule type" value="Genomic_DNA"/>
</dbReference>
<evidence type="ECO:0000313" key="2">
    <source>
        <dbReference type="EMBL" id="CAA0376124.1"/>
    </source>
</evidence>
<accession>A0A5S9X636</accession>
<dbReference type="EMBL" id="LR881467">
    <property type="protein sequence ID" value="CAD5321035.1"/>
    <property type="molecule type" value="Genomic_DNA"/>
</dbReference>
<dbReference type="ExpressionAtlas" id="A0A178W1I4">
    <property type="expression patterns" value="baseline and differential"/>
</dbReference>
<name>A0A178W1I4_ARATH</name>
<reference evidence="3 9" key="4">
    <citation type="submission" date="2020-09" db="EMBL/GenBank/DDBJ databases">
        <authorList>
            <person name="Ashkenazy H."/>
        </authorList>
    </citation>
    <scope>NUCLEOTIDE SEQUENCE [LARGE SCALE GENOMIC DNA]</scope>
    <source>
        <strain evidence="9">cv. Cdm-0</strain>
    </source>
</reference>
<reference evidence="4" key="2">
    <citation type="submission" date="2016-03" db="EMBL/GenBank/DDBJ databases">
        <title>Full-length assembly of Arabidopsis thaliana Ler reveals the complement of translocations and inversions.</title>
        <authorList>
            <person name="Zapata L."/>
            <person name="Schneeberger K."/>
            <person name="Ossowski S."/>
        </authorList>
    </citation>
    <scope>NUCLEOTIDE SEQUENCE [LARGE SCALE GENOMIC DNA]</scope>
    <source>
        <tissue evidence="4">Leaf</tissue>
    </source>
</reference>
<evidence type="ECO:0000256" key="1">
    <source>
        <dbReference type="SAM" id="SignalP"/>
    </source>
</evidence>
<accession>A0A178W1I4</accession>
<dbReference type="Proteomes" id="UP000426265">
    <property type="component" value="Unassembled WGS sequence"/>
</dbReference>
<dbReference type="Proteomes" id="UP000516314">
    <property type="component" value="Chromosome 2"/>
</dbReference>
<gene>
    <name evidence="4" type="ordered locus">AXX17_At2g38480</name>
    <name evidence="5" type="ORF">AN1_LOCUS10617</name>
    <name evidence="3" type="ORF">AT9943_LOCUS9123</name>
    <name evidence="2" type="ORF">C24_LOCUS10460</name>
</gene>
<organism evidence="4 6">
    <name type="scientific">Arabidopsis thaliana</name>
    <name type="common">Mouse-ear cress</name>
    <dbReference type="NCBI Taxonomy" id="3702"/>
    <lineage>
        <taxon>Eukaryota</taxon>
        <taxon>Viridiplantae</taxon>
        <taxon>Streptophyta</taxon>
        <taxon>Embryophyta</taxon>
        <taxon>Tracheophyta</taxon>
        <taxon>Spermatophyta</taxon>
        <taxon>Magnoliopsida</taxon>
        <taxon>eudicotyledons</taxon>
        <taxon>Gunneridae</taxon>
        <taxon>Pentapetalae</taxon>
        <taxon>rosids</taxon>
        <taxon>malvids</taxon>
        <taxon>Brassicales</taxon>
        <taxon>Brassicaceae</taxon>
        <taxon>Camelineae</taxon>
        <taxon>Arabidopsis</taxon>
    </lineage>
</organism>
<dbReference type="Proteomes" id="UP000078284">
    <property type="component" value="Chromosome 2"/>
</dbReference>
<evidence type="ECO:0000313" key="6">
    <source>
        <dbReference type="Proteomes" id="UP000078284"/>
    </source>
</evidence>
<dbReference type="EMBL" id="CACRSJ010000105">
    <property type="protein sequence ID" value="VYS55162.1"/>
    <property type="molecule type" value="Genomic_DNA"/>
</dbReference>
<reference evidence="2 8" key="3">
    <citation type="submission" date="2019-12" db="EMBL/GenBank/DDBJ databases">
        <authorList>
            <person name="Jiao W.-B."/>
            <person name="Schneeberger K."/>
        </authorList>
    </citation>
    <scope>NUCLEOTIDE SEQUENCE [LARGE SCALE GENOMIC DNA]</scope>
    <source>
        <strain evidence="7">cv. An-1</strain>
        <strain evidence="8">cv. C24</strain>
    </source>
</reference>
<evidence type="ECO:0000313" key="7">
    <source>
        <dbReference type="Proteomes" id="UP000426265"/>
    </source>
</evidence>
<keyword evidence="1" id="KW-0732">Signal</keyword>
<dbReference type="Proteomes" id="UP000434276">
    <property type="component" value="Unassembled WGS sequence"/>
</dbReference>
<evidence type="ECO:0000313" key="3">
    <source>
        <dbReference type="EMBL" id="CAD5321035.1"/>
    </source>
</evidence>
<feature type="signal peptide" evidence="1">
    <location>
        <begin position="1"/>
        <end position="19"/>
    </location>
</feature>
<evidence type="ECO:0000313" key="9">
    <source>
        <dbReference type="Proteomes" id="UP000516314"/>
    </source>
</evidence>
<reference evidence="6" key="1">
    <citation type="journal article" date="2016" name="Proc. Natl. Acad. Sci. U.S.A.">
        <title>Chromosome-level assembly of Arabidopsis thaliana Ler reveals the extent of translocation and inversion polymorphisms.</title>
        <authorList>
            <person name="Zapata L."/>
            <person name="Ding J."/>
            <person name="Willing E.M."/>
            <person name="Hartwig B."/>
            <person name="Bezdan D."/>
            <person name="Jiao W.B."/>
            <person name="Patel V."/>
            <person name="Velikkakam James G."/>
            <person name="Koornneef M."/>
            <person name="Ossowski S."/>
            <person name="Schneeberger K."/>
        </authorList>
    </citation>
    <scope>NUCLEOTIDE SEQUENCE [LARGE SCALE GENOMIC DNA]</scope>
    <source>
        <strain evidence="6">cv. Landsberg erecta</strain>
    </source>
</reference>
<protein>
    <submittedName>
        <fullName evidence="3">(thale cress) hypothetical protein</fullName>
    </submittedName>
    <submittedName>
        <fullName evidence="4">M10</fullName>
    </submittedName>
</protein>
<dbReference type="OrthoDB" id="10406741at2759"/>
<dbReference type="AlphaFoldDB" id="A0A178W1I4"/>
<evidence type="ECO:0000313" key="5">
    <source>
        <dbReference type="EMBL" id="VYS55162.1"/>
    </source>
</evidence>
<dbReference type="EMBL" id="CACSHJ010000088">
    <property type="protein sequence ID" value="CAA0376124.1"/>
    <property type="molecule type" value="Genomic_DNA"/>
</dbReference>
<sequence>MGNLMSLVLVALLFSLSLAVIADTSNDATHVKEEVKPSTEATDAIEAEVEVNDAVVEPQQGLPGGGCRFGCCGGYWWNGLCIYCCRSQAEANEVVKTVEPQKEEAKP</sequence>